<gene>
    <name evidence="2" type="ORF">B0A49_00050</name>
</gene>
<proteinExistence type="predicted"/>
<feature type="domain" description="DUF4470" evidence="1">
    <location>
        <begin position="15"/>
        <end position="121"/>
    </location>
</feature>
<evidence type="ECO:0000259" key="1">
    <source>
        <dbReference type="Pfam" id="PF14737"/>
    </source>
</evidence>
<dbReference type="PANTHER" id="PTHR10237">
    <property type="entry name" value="DEFORMED EPIDERMAL AUTOREGULATORY FACTOR 1 HOMOLOG SUPPRESSIN"/>
    <property type="match status" value="1"/>
</dbReference>
<dbReference type="AlphaFoldDB" id="A0A4U0Y098"/>
<dbReference type="PANTHER" id="PTHR10237:SF15">
    <property type="entry name" value="LD37257P"/>
    <property type="match status" value="1"/>
</dbReference>
<dbReference type="STRING" id="331657.A0A4U0Y098"/>
<dbReference type="InterPro" id="IPR027974">
    <property type="entry name" value="DUF4470"/>
</dbReference>
<dbReference type="GO" id="GO:0000981">
    <property type="term" value="F:DNA-binding transcription factor activity, RNA polymerase II-specific"/>
    <property type="evidence" value="ECO:0007669"/>
    <property type="project" value="TreeGrafter"/>
</dbReference>
<keyword evidence="3" id="KW-1185">Reference proteome</keyword>
<organism evidence="2 3">
    <name type="scientific">Cryomyces minteri</name>
    <dbReference type="NCBI Taxonomy" id="331657"/>
    <lineage>
        <taxon>Eukaryota</taxon>
        <taxon>Fungi</taxon>
        <taxon>Dikarya</taxon>
        <taxon>Ascomycota</taxon>
        <taxon>Pezizomycotina</taxon>
        <taxon>Dothideomycetes</taxon>
        <taxon>Dothideomycetes incertae sedis</taxon>
        <taxon>Cryomyces</taxon>
    </lineage>
</organism>
<reference evidence="2 3" key="1">
    <citation type="submission" date="2017-03" db="EMBL/GenBank/DDBJ databases">
        <title>Genomes of endolithic fungi from Antarctica.</title>
        <authorList>
            <person name="Coleine C."/>
            <person name="Masonjones S."/>
            <person name="Stajich J.E."/>
        </authorList>
    </citation>
    <scope>NUCLEOTIDE SEQUENCE [LARGE SCALE GENOMIC DNA]</scope>
    <source>
        <strain evidence="2 3">CCFEE 5187</strain>
    </source>
</reference>
<name>A0A4U0Y098_9PEZI</name>
<evidence type="ECO:0000313" key="2">
    <source>
        <dbReference type="EMBL" id="TKA82451.1"/>
    </source>
</evidence>
<dbReference type="Pfam" id="PF14737">
    <property type="entry name" value="DUF4470"/>
    <property type="match status" value="1"/>
</dbReference>
<dbReference type="GO" id="GO:0005634">
    <property type="term" value="C:nucleus"/>
    <property type="evidence" value="ECO:0007669"/>
    <property type="project" value="TreeGrafter"/>
</dbReference>
<evidence type="ECO:0000313" key="3">
    <source>
        <dbReference type="Proteomes" id="UP000308768"/>
    </source>
</evidence>
<protein>
    <recommendedName>
        <fullName evidence="1">DUF4470 domain-containing protein</fullName>
    </recommendedName>
</protein>
<comment type="caution">
    <text evidence="2">The sequence shown here is derived from an EMBL/GenBank/DDBJ whole genome shotgun (WGS) entry which is preliminary data.</text>
</comment>
<dbReference type="OrthoDB" id="432970at2759"/>
<dbReference type="Proteomes" id="UP000308768">
    <property type="component" value="Unassembled WGS sequence"/>
</dbReference>
<dbReference type="InterPro" id="IPR024119">
    <property type="entry name" value="TF_DEAF-1"/>
</dbReference>
<accession>A0A4U0Y098</accession>
<dbReference type="EMBL" id="NAJN01000001">
    <property type="protein sequence ID" value="TKA82451.1"/>
    <property type="molecule type" value="Genomic_DNA"/>
</dbReference>
<sequence length="972" mass="106995">MLTNTYASLREWFYPIGNTPAVNLLRDVSLHHDESEQTQTVELLLLACGDPRNILFSLFCHDGQSAPCAFKFTCCDYEPAVLGRNIILLTLIADQRLAGQSDKEKDRISSTLWNIFYHVFIPESDLAVLQKQSDKLLKLTISAAVWSSSPYGSWISFLDEDTRFAVRNIWSQYAESVNFTESEKIKFERRGREGLAKIYSTKIQGMTTMHGARSTGAHTLAAIKVTSEALKQYWKTGVVGGNPEDVLALGKGSTGKVNPMFAISSASNRDFALHYGSDPLLSFHLAQAFHETPTNVDKVVTLAKSEFQKWCISFSRSLEQTHIQLIVYCGEAVRLCYELQAHIAGIQAPPPLTRLYKSVWSSTPLQINTTDTPRRIGLFDVIDTSNLVDHVGILNVLPAVAPLLSRRPSSVLFTESLLAAADDPVSSLSNMLCSDIDTIILILGIAPIGYLTGVSTDSSATEIALSTLSPGMARQQQFRTRIPWKVPMLGDAKTVQTIDYDQAQHSQVGFDAIQFAQYLFKIYLKMFEYEDWNKALADASLTSVYRQLASPIAADLRYYTRLSLVNLIYLAKTSVVTEWRVCMDKLVDMIENDRTLMIGSSSLQELFQHMHTFGIWEQSSIADSPRQLYKAPYCLPAPTAADEGLLGQPDVPSVVFVALIVPRSKLNVFTGGTPGSIGTPGLHLSISHGMTWQNSFHSIQCFFGKLRARADSIGVCDVEEDVMGWSGSSDLVVTCQIPLYTLLLGPRRAVRVSLVVNTTPSTFQFTTKLGPTHAVFEAGLADNKRVWLLKLAPGSATHSDQICKFPRNQAVPGAVMPNMRVGLNAASQATTLRIQTDFAAGSLEANALAQDANVTISADSACTLLLTIAGCPAIRLIFLLPIHGENAKTRIARKSCWIEVTMPIASALTDGGYKTNPFPVIRDQFSTISWGLPRVGIEELPIIPISGEMDWVHTFVSMALSEQERNLNKAVN</sequence>